<accession>A0A371IYC3</accession>
<evidence type="ECO:0000256" key="1">
    <source>
        <dbReference type="ARBA" id="ARBA00004635"/>
    </source>
</evidence>
<evidence type="ECO:0000313" key="7">
    <source>
        <dbReference type="EMBL" id="RDY25466.1"/>
    </source>
</evidence>
<evidence type="ECO:0000256" key="2">
    <source>
        <dbReference type="ARBA" id="ARBA00008973"/>
    </source>
</evidence>
<evidence type="ECO:0000256" key="4">
    <source>
        <dbReference type="ARBA" id="ARBA00023136"/>
    </source>
</evidence>
<reference evidence="7 8" key="1">
    <citation type="journal article" date="2017" name="Genome Announc.">
        <title>Draft Genome Sequence of Romboutsia weinsteinii sp. nov. Strain CCRI-19649(T) Isolated from Surface Water.</title>
        <authorList>
            <person name="Maheux A.F."/>
            <person name="Boudreau D.K."/>
            <person name="Berube E."/>
            <person name="Boissinot M."/>
            <person name="Cantin P."/>
            <person name="Raymond F."/>
            <person name="Corbeil J."/>
            <person name="Omar R.F."/>
            <person name="Bergeron M.G."/>
        </authorList>
    </citation>
    <scope>NUCLEOTIDE SEQUENCE [LARGE SCALE GENOMIC DNA]</scope>
    <source>
        <strain evidence="7 8">CCRI-19649</strain>
    </source>
</reference>
<proteinExistence type="inferred from homology"/>
<comment type="caution">
    <text evidence="7">The sequence shown here is derived from an EMBL/GenBank/DDBJ whole genome shotgun (WGS) entry which is preliminary data.</text>
</comment>
<dbReference type="Pfam" id="PF03180">
    <property type="entry name" value="Lipoprotein_9"/>
    <property type="match status" value="1"/>
</dbReference>
<dbReference type="OrthoDB" id="9812878at2"/>
<dbReference type="InterPro" id="IPR004872">
    <property type="entry name" value="Lipoprotein_NlpA"/>
</dbReference>
<name>A0A371IYC3_9FIRM</name>
<dbReference type="Gene3D" id="3.40.190.10">
    <property type="entry name" value="Periplasmic binding protein-like II"/>
    <property type="match status" value="2"/>
</dbReference>
<dbReference type="PANTHER" id="PTHR30429:SF1">
    <property type="entry name" value="D-METHIONINE-BINDING LIPOPROTEIN METQ-RELATED"/>
    <property type="match status" value="1"/>
</dbReference>
<dbReference type="GO" id="GO:0016020">
    <property type="term" value="C:membrane"/>
    <property type="evidence" value="ECO:0007669"/>
    <property type="project" value="UniProtKB-SubCell"/>
</dbReference>
<organism evidence="7 8">
    <name type="scientific">Romboutsia weinsteinii</name>
    <dbReference type="NCBI Taxonomy" id="2020949"/>
    <lineage>
        <taxon>Bacteria</taxon>
        <taxon>Bacillati</taxon>
        <taxon>Bacillota</taxon>
        <taxon>Clostridia</taxon>
        <taxon>Peptostreptococcales</taxon>
        <taxon>Peptostreptococcaceae</taxon>
        <taxon>Romboutsia</taxon>
    </lineage>
</organism>
<keyword evidence="5" id="KW-0564">Palmitate</keyword>
<dbReference type="EMBL" id="NOJY02000069">
    <property type="protein sequence ID" value="RDY25466.1"/>
    <property type="molecule type" value="Genomic_DNA"/>
</dbReference>
<keyword evidence="3" id="KW-0732">Signal</keyword>
<sequence length="196" mass="21566">PNTALNEGDLDANLFQHEPFLDEAVKTKGYDIMAGSKLYVCPAVLYSYKIDSLDELKKGDKIAISNSPSAGSKCLRYLEEEGLITLKEGELVGVKDIIENPKGLEFVELDIAQIAPSLDDVTAGFIDTAYAVPAGLDADKDGIYKGPINDKYANLIAYRTKDKDSEKIKILEEVLTSDESKRIIEEKYKGIVIPVF</sequence>
<keyword evidence="4" id="KW-0472">Membrane</keyword>
<evidence type="ECO:0000256" key="6">
    <source>
        <dbReference type="ARBA" id="ARBA00023288"/>
    </source>
</evidence>
<dbReference type="PANTHER" id="PTHR30429">
    <property type="entry name" value="D-METHIONINE-BINDING LIPOPROTEIN METQ"/>
    <property type="match status" value="1"/>
</dbReference>
<feature type="non-terminal residue" evidence="7">
    <location>
        <position position="1"/>
    </location>
</feature>
<comment type="subcellular location">
    <subcellularLocation>
        <location evidence="1">Membrane</location>
        <topology evidence="1">Lipid-anchor</topology>
    </subcellularLocation>
</comment>
<gene>
    <name evidence="7" type="ORF">CHL78_018000</name>
</gene>
<dbReference type="AlphaFoldDB" id="A0A371IYC3"/>
<comment type="similarity">
    <text evidence="2">Belongs to the NlpA lipoprotein family.</text>
</comment>
<evidence type="ECO:0000256" key="3">
    <source>
        <dbReference type="ARBA" id="ARBA00022729"/>
    </source>
</evidence>
<dbReference type="RefSeq" id="WP_116041659.1">
    <property type="nucleotide sequence ID" value="NZ_NOJY02000069.1"/>
</dbReference>
<dbReference type="SUPFAM" id="SSF53850">
    <property type="entry name" value="Periplasmic binding protein-like II"/>
    <property type="match status" value="1"/>
</dbReference>
<evidence type="ECO:0000256" key="5">
    <source>
        <dbReference type="ARBA" id="ARBA00023139"/>
    </source>
</evidence>
<keyword evidence="6" id="KW-0449">Lipoprotein</keyword>
<evidence type="ECO:0000313" key="8">
    <source>
        <dbReference type="Proteomes" id="UP000215694"/>
    </source>
</evidence>
<dbReference type="Proteomes" id="UP000215694">
    <property type="component" value="Unassembled WGS sequence"/>
</dbReference>
<keyword evidence="8" id="KW-1185">Reference proteome</keyword>
<protein>
    <submittedName>
        <fullName evidence="7">Methionine-binding protein</fullName>
    </submittedName>
</protein>